<dbReference type="EMBL" id="JFZZ01000070">
    <property type="protein sequence ID" value="KAK90711.1"/>
    <property type="molecule type" value="Genomic_DNA"/>
</dbReference>
<dbReference type="AlphaFoldDB" id="A0A158M4F7"/>
<dbReference type="PATRIC" id="fig|1331206.3.peg.1887"/>
<protein>
    <submittedName>
        <fullName evidence="1">NADH-dependent formate dehydrogenase delta subunit FdsD</fullName>
    </submittedName>
</protein>
<dbReference type="STRING" id="35814.BBB42_06735"/>
<sequence length="86" mass="10030">MDANNLIRMANRIGDFFEAYPDPDEALEGIANHIEKFWEPRMRWQLLDFLVAHPDGLAPGVSLHPLLRQSVIRNTARLTPRQPRRR</sequence>
<dbReference type="Proteomes" id="UP000026682">
    <property type="component" value="Unassembled WGS sequence"/>
</dbReference>
<proteinExistence type="predicted"/>
<name>A0A158M4F7_9BORD</name>
<dbReference type="InterPro" id="IPR021074">
    <property type="entry name" value="Formate_DH_dsu"/>
</dbReference>
<reference evidence="1 2" key="1">
    <citation type="submission" date="2014-03" db="EMBL/GenBank/DDBJ databases">
        <title>Genome sequence of Bordetella holmseii.</title>
        <authorList>
            <person name="Harvill E."/>
            <person name="Goodfield L.L."/>
            <person name="Ivanov Y."/>
            <person name="Meyer J.A."/>
            <person name="Newth C."/>
            <person name="Cassiday P."/>
            <person name="Tondella M.L."/>
            <person name="Liao P."/>
            <person name="Zimmerman J."/>
            <person name="Meert K."/>
            <person name="Wessel D."/>
            <person name="Berger J."/>
            <person name="Dean J.M."/>
            <person name="Holubkov R."/>
            <person name="Burr J."/>
            <person name="Liu T."/>
            <person name="Brinkac L.M."/>
            <person name="Sanka R."/>
            <person name="Kim M."/>
            <person name="Losada L."/>
        </authorList>
    </citation>
    <scope>NUCLEOTIDE SEQUENCE [LARGE SCALE GENOMIC DNA]</scope>
    <source>
        <strain evidence="1 2">CDC-H585-BH</strain>
    </source>
</reference>
<evidence type="ECO:0000313" key="2">
    <source>
        <dbReference type="Proteomes" id="UP000026682"/>
    </source>
</evidence>
<dbReference type="GeneID" id="93120476"/>
<dbReference type="Pfam" id="PF11390">
    <property type="entry name" value="FdsD"/>
    <property type="match status" value="1"/>
</dbReference>
<gene>
    <name evidence="1" type="ORF">L497_0685</name>
</gene>
<accession>A0A158M4F7</accession>
<comment type="caution">
    <text evidence="1">The sequence shown here is derived from an EMBL/GenBank/DDBJ whole genome shotgun (WGS) entry which is preliminary data.</text>
</comment>
<evidence type="ECO:0000313" key="1">
    <source>
        <dbReference type="EMBL" id="KAK90711.1"/>
    </source>
</evidence>
<organism evidence="1 2">
    <name type="scientific">Bordetella holmesii CDC-H585-BH</name>
    <dbReference type="NCBI Taxonomy" id="1331206"/>
    <lineage>
        <taxon>Bacteria</taxon>
        <taxon>Pseudomonadati</taxon>
        <taxon>Pseudomonadota</taxon>
        <taxon>Betaproteobacteria</taxon>
        <taxon>Burkholderiales</taxon>
        <taxon>Alcaligenaceae</taxon>
        <taxon>Bordetella</taxon>
    </lineage>
</organism>
<dbReference type="RefSeq" id="WP_005013122.1">
    <property type="nucleotide sequence ID" value="NZ_JFZZ01000070.1"/>
</dbReference>